<feature type="domain" description="Transglutaminase-like" evidence="1">
    <location>
        <begin position="164"/>
        <end position="225"/>
    </location>
</feature>
<dbReference type="InterPro" id="IPR048930">
    <property type="entry name" value="Bact_transglu_N_2"/>
</dbReference>
<name>A0A7T7WIK0_9GAMM</name>
<dbReference type="Pfam" id="PF01841">
    <property type="entry name" value="Transglut_core"/>
    <property type="match status" value="1"/>
</dbReference>
<dbReference type="InterPro" id="IPR002931">
    <property type="entry name" value="Transglutaminase-like"/>
</dbReference>
<dbReference type="PANTHER" id="PTHR33490">
    <property type="entry name" value="BLR5614 PROTEIN-RELATED"/>
    <property type="match status" value="1"/>
</dbReference>
<dbReference type="Gene3D" id="3.10.620.30">
    <property type="match status" value="1"/>
</dbReference>
<dbReference type="AlphaFoldDB" id="A0A7T7WIK0"/>
<dbReference type="RefSeq" id="WP_200229598.1">
    <property type="nucleotide sequence ID" value="NZ_CP060811.1"/>
</dbReference>
<dbReference type="InterPro" id="IPR038765">
    <property type="entry name" value="Papain-like_cys_pep_sf"/>
</dbReference>
<organism evidence="2 3">
    <name type="scientific">Acinetobacter variabilis</name>
    <dbReference type="NCBI Taxonomy" id="70346"/>
    <lineage>
        <taxon>Bacteria</taxon>
        <taxon>Pseudomonadati</taxon>
        <taxon>Pseudomonadota</taxon>
        <taxon>Gammaproteobacteria</taxon>
        <taxon>Moraxellales</taxon>
        <taxon>Moraxellaceae</taxon>
        <taxon>Acinetobacter</taxon>
    </lineage>
</organism>
<reference evidence="2 3" key="1">
    <citation type="submission" date="2020-08" db="EMBL/GenBank/DDBJ databases">
        <title>Emergence of ISAba1-mediated novel tet(X) in Acinetobacter variabilis from a chicken farm.</title>
        <authorList>
            <person name="Peng K."/>
            <person name="Li R."/>
        </authorList>
    </citation>
    <scope>NUCLEOTIDE SEQUENCE [LARGE SCALE GENOMIC DNA]</scope>
    <source>
        <strain evidence="2 3">XM9F202-2</strain>
    </source>
</reference>
<evidence type="ECO:0000259" key="1">
    <source>
        <dbReference type="SMART" id="SM00460"/>
    </source>
</evidence>
<dbReference type="Proteomes" id="UP000596079">
    <property type="component" value="Chromosome"/>
</dbReference>
<dbReference type="Gene3D" id="2.60.40.2250">
    <property type="match status" value="1"/>
</dbReference>
<dbReference type="EMBL" id="CP060811">
    <property type="protein sequence ID" value="QQN88398.1"/>
    <property type="molecule type" value="Genomic_DNA"/>
</dbReference>
<dbReference type="PANTHER" id="PTHR33490:SF12">
    <property type="entry name" value="BLL5557 PROTEIN"/>
    <property type="match status" value="1"/>
</dbReference>
<dbReference type="Pfam" id="PF21295">
    <property type="entry name" value="Bact_transglu_N_2"/>
    <property type="match status" value="1"/>
</dbReference>
<proteinExistence type="predicted"/>
<dbReference type="SUPFAM" id="SSF54001">
    <property type="entry name" value="Cysteine proteinases"/>
    <property type="match status" value="1"/>
</dbReference>
<dbReference type="SMART" id="SM00460">
    <property type="entry name" value="TGc"/>
    <property type="match status" value="1"/>
</dbReference>
<protein>
    <submittedName>
        <fullName evidence="2">Transglutaminase family protein</fullName>
    </submittedName>
</protein>
<evidence type="ECO:0000313" key="2">
    <source>
        <dbReference type="EMBL" id="QQN88398.1"/>
    </source>
</evidence>
<evidence type="ECO:0000313" key="3">
    <source>
        <dbReference type="Proteomes" id="UP000596079"/>
    </source>
</evidence>
<accession>A0A7T7WIK0</accession>
<sequence length="275" mass="31409">MTTYQIQCHLKYKIVQPTEFIFMVQVAHHPDQNILGEQLTMNMPVKWHEFQDAQHQNRHIRLQLEPCEAFELNYSATVTRQPSIPNDLRQNLSEVKIPDLPDEILPYLLASRYCNSDLLLEMAKRSFGWMIPGYTRVKAIEQWIYNNIFYVSGCSDQFTTATDVLVHRAGVCRDFAHLGIALCRALGIPARMVVGYVEIEKFLPDFHAIFEAYLEGGWVQFDPTRLAPVDELIRIGTGVDAGDVAFSTYYGQVEVLKIEPLIKSGSHSEAETKIT</sequence>
<gene>
    <name evidence="2" type="ORF">IAQ69_01535</name>
</gene>